<evidence type="ECO:0000256" key="11">
    <source>
        <dbReference type="SAM" id="MobiDB-lite"/>
    </source>
</evidence>
<dbReference type="OrthoDB" id="1149075at2"/>
<keyword evidence="7" id="KW-0626">Porin</keyword>
<dbReference type="InterPro" id="IPR050330">
    <property type="entry name" value="Bact_OuterMem_StrucFunc"/>
</dbReference>
<sequence>MQLKTMKAAALLTLAVSGISTAAAADEPYALRPYFDLGPSFTFADDNDRHSGDATGYFAGVGVPLARYFGLEANISQAWFDRNDAPDNLKWRERGGELNALFTYPMSDGWVPYLSVGGSFVQSRLNGGGKSSDPAYSYAGGVFKYFKAGSQDLGLRLEARYRYLNVDEDKIGGAFTDNNVFNELILRLGLVVPFGSALDYGNKPAAAAPVDPDSDGDGVPDSKDKCPDTPKGVKVDETGCPLPAKVGAPAPKVKSFGPVYFDFDKADLKAAERAKLDNALKIVQDMKNPKIVLRLNGHTDDVGTPEYNVGLGERRAQTVKKYLADKGYKGEFQITSFGETKPAADNGTEQGRALNRRVEVEAFENN</sequence>
<keyword evidence="2" id="KW-0813">Transport</keyword>
<dbReference type="Pfam" id="PF13505">
    <property type="entry name" value="OMP_b-brl"/>
    <property type="match status" value="1"/>
</dbReference>
<dbReference type="SUPFAM" id="SSF103088">
    <property type="entry name" value="OmpA-like"/>
    <property type="match status" value="1"/>
</dbReference>
<keyword evidence="4" id="KW-0812">Transmembrane</keyword>
<dbReference type="InterPro" id="IPR011250">
    <property type="entry name" value="OMP/PagP_B-barrel"/>
</dbReference>
<keyword evidence="6" id="KW-0406">Ion transport</keyword>
<accession>A0A1H9BT55</accession>
<feature type="region of interest" description="Disordered" evidence="11">
    <location>
        <begin position="205"/>
        <end position="234"/>
    </location>
</feature>
<evidence type="ECO:0000256" key="10">
    <source>
        <dbReference type="PROSITE-ProRule" id="PRU00473"/>
    </source>
</evidence>
<keyword evidence="8 10" id="KW-0472">Membrane</keyword>
<keyword evidence="9" id="KW-0998">Cell outer membrane</keyword>
<dbReference type="InterPro" id="IPR028974">
    <property type="entry name" value="TSP_type-3_rpt"/>
</dbReference>
<dbReference type="GO" id="GO:0046930">
    <property type="term" value="C:pore complex"/>
    <property type="evidence" value="ECO:0007669"/>
    <property type="project" value="UniProtKB-KW"/>
</dbReference>
<protein>
    <submittedName>
        <fullName evidence="14">Outer membrane protein beta-barrel domain-containing protein</fullName>
    </submittedName>
</protein>
<name>A0A1H9BT55_9GAMM</name>
<evidence type="ECO:0000256" key="5">
    <source>
        <dbReference type="ARBA" id="ARBA00022729"/>
    </source>
</evidence>
<dbReference type="GO" id="GO:0009279">
    <property type="term" value="C:cell outer membrane"/>
    <property type="evidence" value="ECO:0007669"/>
    <property type="project" value="UniProtKB-SubCell"/>
</dbReference>
<keyword evidence="3" id="KW-1134">Transmembrane beta strand</keyword>
<evidence type="ECO:0000313" key="15">
    <source>
        <dbReference type="Proteomes" id="UP000199233"/>
    </source>
</evidence>
<dbReference type="Pfam" id="PF00691">
    <property type="entry name" value="OmpA"/>
    <property type="match status" value="1"/>
</dbReference>
<dbReference type="SUPFAM" id="SSF103647">
    <property type="entry name" value="TSP type-3 repeat"/>
    <property type="match status" value="1"/>
</dbReference>
<feature type="compositionally biased region" description="Basic and acidic residues" evidence="11">
    <location>
        <begin position="220"/>
        <end position="234"/>
    </location>
</feature>
<evidence type="ECO:0000256" key="1">
    <source>
        <dbReference type="ARBA" id="ARBA00004571"/>
    </source>
</evidence>
<feature type="domain" description="OmpA-like" evidence="13">
    <location>
        <begin position="248"/>
        <end position="366"/>
    </location>
</feature>
<evidence type="ECO:0000256" key="12">
    <source>
        <dbReference type="SAM" id="SignalP"/>
    </source>
</evidence>
<dbReference type="GO" id="GO:0015288">
    <property type="term" value="F:porin activity"/>
    <property type="evidence" value="ECO:0007669"/>
    <property type="project" value="UniProtKB-KW"/>
</dbReference>
<evidence type="ECO:0000256" key="7">
    <source>
        <dbReference type="ARBA" id="ARBA00023114"/>
    </source>
</evidence>
<evidence type="ECO:0000256" key="9">
    <source>
        <dbReference type="ARBA" id="ARBA00023237"/>
    </source>
</evidence>
<dbReference type="InterPro" id="IPR027385">
    <property type="entry name" value="Beta-barrel_OMP"/>
</dbReference>
<dbReference type="InterPro" id="IPR036737">
    <property type="entry name" value="OmpA-like_sf"/>
</dbReference>
<dbReference type="InterPro" id="IPR006664">
    <property type="entry name" value="OMP_bac"/>
</dbReference>
<dbReference type="PRINTS" id="PR01021">
    <property type="entry name" value="OMPADOMAIN"/>
</dbReference>
<dbReference type="Gene3D" id="2.40.160.20">
    <property type="match status" value="1"/>
</dbReference>
<gene>
    <name evidence="14" type="ORF">SAMN04488038_102213</name>
</gene>
<dbReference type="PANTHER" id="PTHR30329">
    <property type="entry name" value="STATOR ELEMENT OF FLAGELLAR MOTOR COMPLEX"/>
    <property type="match status" value="1"/>
</dbReference>
<evidence type="ECO:0000256" key="4">
    <source>
        <dbReference type="ARBA" id="ARBA00022692"/>
    </source>
</evidence>
<dbReference type="AlphaFoldDB" id="A0A1H9BT55"/>
<dbReference type="SUPFAM" id="SSF56925">
    <property type="entry name" value="OMPA-like"/>
    <property type="match status" value="1"/>
</dbReference>
<evidence type="ECO:0000256" key="2">
    <source>
        <dbReference type="ARBA" id="ARBA00022448"/>
    </source>
</evidence>
<dbReference type="Gene3D" id="3.30.1330.60">
    <property type="entry name" value="OmpA-like domain"/>
    <property type="match status" value="1"/>
</dbReference>
<dbReference type="GO" id="GO:0005509">
    <property type="term" value="F:calcium ion binding"/>
    <property type="evidence" value="ECO:0007669"/>
    <property type="project" value="InterPro"/>
</dbReference>
<keyword evidence="5 12" id="KW-0732">Signal</keyword>
<dbReference type="GO" id="GO:0006811">
    <property type="term" value="P:monoatomic ion transport"/>
    <property type="evidence" value="ECO:0007669"/>
    <property type="project" value="UniProtKB-KW"/>
</dbReference>
<evidence type="ECO:0000313" key="14">
    <source>
        <dbReference type="EMBL" id="SEP92085.1"/>
    </source>
</evidence>
<proteinExistence type="predicted"/>
<reference evidence="14 15" key="1">
    <citation type="submission" date="2016-10" db="EMBL/GenBank/DDBJ databases">
        <authorList>
            <person name="de Groot N.N."/>
        </authorList>
    </citation>
    <scope>NUCLEOTIDE SEQUENCE [LARGE SCALE GENOMIC DNA]</scope>
    <source>
        <strain evidence="14 15">DSM 25927</strain>
    </source>
</reference>
<dbReference type="CDD" id="cd07185">
    <property type="entry name" value="OmpA_C-like"/>
    <property type="match status" value="1"/>
</dbReference>
<organism evidence="14 15">
    <name type="scientific">Solimonas aquatica</name>
    <dbReference type="NCBI Taxonomy" id="489703"/>
    <lineage>
        <taxon>Bacteria</taxon>
        <taxon>Pseudomonadati</taxon>
        <taxon>Pseudomonadota</taxon>
        <taxon>Gammaproteobacteria</taxon>
        <taxon>Nevskiales</taxon>
        <taxon>Nevskiaceae</taxon>
        <taxon>Solimonas</taxon>
    </lineage>
</organism>
<feature type="signal peptide" evidence="12">
    <location>
        <begin position="1"/>
        <end position="25"/>
    </location>
</feature>
<feature type="chain" id="PRO_5011669159" evidence="12">
    <location>
        <begin position="26"/>
        <end position="366"/>
    </location>
</feature>
<dbReference type="EMBL" id="FOFS01000002">
    <property type="protein sequence ID" value="SEP92085.1"/>
    <property type="molecule type" value="Genomic_DNA"/>
</dbReference>
<evidence type="ECO:0000256" key="8">
    <source>
        <dbReference type="ARBA" id="ARBA00023136"/>
    </source>
</evidence>
<evidence type="ECO:0000259" key="13">
    <source>
        <dbReference type="PROSITE" id="PS51123"/>
    </source>
</evidence>
<evidence type="ECO:0000256" key="6">
    <source>
        <dbReference type="ARBA" id="ARBA00023065"/>
    </source>
</evidence>
<dbReference type="InterPro" id="IPR006665">
    <property type="entry name" value="OmpA-like"/>
</dbReference>
<dbReference type="PROSITE" id="PS51123">
    <property type="entry name" value="OMPA_2"/>
    <property type="match status" value="1"/>
</dbReference>
<dbReference type="Proteomes" id="UP000199233">
    <property type="component" value="Unassembled WGS sequence"/>
</dbReference>
<keyword evidence="15" id="KW-1185">Reference proteome</keyword>
<evidence type="ECO:0000256" key="3">
    <source>
        <dbReference type="ARBA" id="ARBA00022452"/>
    </source>
</evidence>
<dbReference type="STRING" id="489703.SAMN04488038_102213"/>
<dbReference type="PANTHER" id="PTHR30329:SF21">
    <property type="entry name" value="LIPOPROTEIN YIAD-RELATED"/>
    <property type="match status" value="1"/>
</dbReference>
<comment type="subcellular location">
    <subcellularLocation>
        <location evidence="1">Cell outer membrane</location>
        <topology evidence="1">Multi-pass membrane protein</topology>
    </subcellularLocation>
</comment>